<accession>A0A1B7T8W1</accession>
<gene>
    <name evidence="9" type="ORF">HANVADRAFT_54089</name>
</gene>
<dbReference type="PANTHER" id="PTHR18359">
    <property type="entry name" value="WD-REPEAT PROTEIN-RELATED"/>
    <property type="match status" value="1"/>
</dbReference>
<dbReference type="GO" id="GO:0032040">
    <property type="term" value="C:small-subunit processome"/>
    <property type="evidence" value="ECO:0007669"/>
    <property type="project" value="TreeGrafter"/>
</dbReference>
<feature type="compositionally biased region" description="Acidic residues" evidence="8">
    <location>
        <begin position="212"/>
        <end position="230"/>
    </location>
</feature>
<dbReference type="AlphaFoldDB" id="A0A1B7T8W1"/>
<feature type="repeat" description="WD" evidence="7">
    <location>
        <begin position="635"/>
        <end position="665"/>
    </location>
</feature>
<dbReference type="PANTHER" id="PTHR18359:SF0">
    <property type="entry name" value="U3 SMALL NUCLEOLAR RNA-ASSOCIATED PROTEIN 18 HOMOLOG"/>
    <property type="match status" value="1"/>
</dbReference>
<dbReference type="InterPro" id="IPR036322">
    <property type="entry name" value="WD40_repeat_dom_sf"/>
</dbReference>
<evidence type="ECO:0000256" key="2">
    <source>
        <dbReference type="ARBA" id="ARBA00022552"/>
    </source>
</evidence>
<reference evidence="10" key="1">
    <citation type="journal article" date="2016" name="Proc. Natl. Acad. Sci. U.S.A.">
        <title>Comparative genomics of biotechnologically important yeasts.</title>
        <authorList>
            <person name="Riley R."/>
            <person name="Haridas S."/>
            <person name="Wolfe K.H."/>
            <person name="Lopes M.R."/>
            <person name="Hittinger C.T."/>
            <person name="Goeker M."/>
            <person name="Salamov A.A."/>
            <person name="Wisecaver J.H."/>
            <person name="Long T.M."/>
            <person name="Calvey C.H."/>
            <person name="Aerts A.L."/>
            <person name="Barry K.W."/>
            <person name="Choi C."/>
            <person name="Clum A."/>
            <person name="Coughlan A.Y."/>
            <person name="Deshpande S."/>
            <person name="Douglass A.P."/>
            <person name="Hanson S.J."/>
            <person name="Klenk H.-P."/>
            <person name="LaButti K.M."/>
            <person name="Lapidus A."/>
            <person name="Lindquist E.A."/>
            <person name="Lipzen A.M."/>
            <person name="Meier-Kolthoff J.P."/>
            <person name="Ohm R.A."/>
            <person name="Otillar R.P."/>
            <person name="Pangilinan J.L."/>
            <person name="Peng Y."/>
            <person name="Rokas A."/>
            <person name="Rosa C.A."/>
            <person name="Scheuner C."/>
            <person name="Sibirny A.A."/>
            <person name="Slot J.C."/>
            <person name="Stielow J.B."/>
            <person name="Sun H."/>
            <person name="Kurtzman C.P."/>
            <person name="Blackwell M."/>
            <person name="Grigoriev I.V."/>
            <person name="Jeffries T.W."/>
        </authorList>
    </citation>
    <scope>NUCLEOTIDE SEQUENCE [LARGE SCALE GENOMIC DNA]</scope>
    <source>
        <strain evidence="10">NRRL Y-1626</strain>
    </source>
</reference>
<evidence type="ECO:0000256" key="6">
    <source>
        <dbReference type="ARBA" id="ARBA00025767"/>
    </source>
</evidence>
<dbReference type="OrthoDB" id="1935146at2759"/>
<keyword evidence="2" id="KW-0698">rRNA processing</keyword>
<evidence type="ECO:0000256" key="8">
    <source>
        <dbReference type="SAM" id="MobiDB-lite"/>
    </source>
</evidence>
<evidence type="ECO:0000256" key="1">
    <source>
        <dbReference type="ARBA" id="ARBA00004604"/>
    </source>
</evidence>
<feature type="compositionally biased region" description="Acidic residues" evidence="8">
    <location>
        <begin position="137"/>
        <end position="155"/>
    </location>
</feature>
<dbReference type="InterPro" id="IPR001680">
    <property type="entry name" value="WD40_rpt"/>
</dbReference>
<comment type="subcellular location">
    <subcellularLocation>
        <location evidence="1">Nucleus</location>
        <location evidence="1">Nucleolus</location>
    </subcellularLocation>
</comment>
<dbReference type="Pfam" id="PF00400">
    <property type="entry name" value="WD40"/>
    <property type="match status" value="1"/>
</dbReference>
<dbReference type="GO" id="GO:0034388">
    <property type="term" value="C:Pwp2p-containing subcomplex of 90S preribosome"/>
    <property type="evidence" value="ECO:0007669"/>
    <property type="project" value="TreeGrafter"/>
</dbReference>
<dbReference type="PROSITE" id="PS50294">
    <property type="entry name" value="WD_REPEATS_REGION"/>
    <property type="match status" value="1"/>
</dbReference>
<organism evidence="9 10">
    <name type="scientific">Hanseniaspora valbyensis NRRL Y-1626</name>
    <dbReference type="NCBI Taxonomy" id="766949"/>
    <lineage>
        <taxon>Eukaryota</taxon>
        <taxon>Fungi</taxon>
        <taxon>Dikarya</taxon>
        <taxon>Ascomycota</taxon>
        <taxon>Saccharomycotina</taxon>
        <taxon>Saccharomycetes</taxon>
        <taxon>Saccharomycodales</taxon>
        <taxon>Saccharomycodaceae</taxon>
        <taxon>Hanseniaspora</taxon>
    </lineage>
</organism>
<evidence type="ECO:0000313" key="10">
    <source>
        <dbReference type="Proteomes" id="UP000092321"/>
    </source>
</evidence>
<proteinExistence type="inferred from homology"/>
<sequence length="665" mass="75774">MSKTVVASSTIENNKTVALPDTEELLLTKLVLGYDNDSDFNDENDDDANRLKATMRMFDEFVDKEIFANGGEDEDGEANLFKEKDNMFGFDIENSDEEEEIDNLDEAVQDDDLFAIENSDDEDENMDDGAAETGYQDSEDEEASESEVSDAWEDSDDEHIKINIYQNKRLRKLKRSYDETDMLGVEYVKRLRTQYEKIYPRPEWIDTKDSSDSENEDDENLSDNDTPENEVNDYNALLKLLKQSNNYTKEANKSSKILPTDKLTIQRLKDANFKQVAKSGIQAISYHPKNSNLILTAGYDKSMRLYHIDNKENNIIQSIFLKGTPIQSCFFYSEPSKDSFKNIAFKQSQNNNLVFAAGRRRYMHKWDLNEINNNSNIGISKISRLQGQEFSQKSFENFKLGHIFESDYKSSLKSFGIIVLIGSNGYINIVNAITGQLYTFLKINGQLVDIAIDYKPSVSNGIDTIIVAINKQGEIYEFNVSKNGNNKVERYWKDPSIFNVTKLSIGGGTMSDSYLQPIKDIVFNIKNGKLYNNLRSNKWLAIGLESGHVSIYDLNKVRSDSKQKNFETNVTPEYHDSFKIIDNVLTSISQLEFSHDGQLLAIASRTNKDCLKLANVLNGKVYSNWPNANTPLGKVTYMKFSNNSEVLATGNHQGKVRLWKIGNYF</sequence>
<dbReference type="InterPro" id="IPR045161">
    <property type="entry name" value="Utp18"/>
</dbReference>
<comment type="similarity">
    <text evidence="6">Belongs to the WD repeat UTP18 family.</text>
</comment>
<dbReference type="SUPFAM" id="SSF50978">
    <property type="entry name" value="WD40 repeat-like"/>
    <property type="match status" value="1"/>
</dbReference>
<dbReference type="SMART" id="SM00320">
    <property type="entry name" value="WD40"/>
    <property type="match status" value="3"/>
</dbReference>
<evidence type="ECO:0000313" key="9">
    <source>
        <dbReference type="EMBL" id="OBA25150.1"/>
    </source>
</evidence>
<protein>
    <submittedName>
        <fullName evidence="9">WD40 repeat-like protein</fullName>
    </submittedName>
</protein>
<feature type="compositionally biased region" description="Acidic residues" evidence="8">
    <location>
        <begin position="118"/>
        <end position="130"/>
    </location>
</feature>
<keyword evidence="10" id="KW-1185">Reference proteome</keyword>
<keyword evidence="3 7" id="KW-0853">WD repeat</keyword>
<evidence type="ECO:0000256" key="7">
    <source>
        <dbReference type="PROSITE-ProRule" id="PRU00221"/>
    </source>
</evidence>
<feature type="region of interest" description="Disordered" evidence="8">
    <location>
        <begin position="203"/>
        <end position="230"/>
    </location>
</feature>
<keyword evidence="4" id="KW-0677">Repeat</keyword>
<keyword evidence="5" id="KW-0539">Nucleus</keyword>
<evidence type="ECO:0000256" key="5">
    <source>
        <dbReference type="ARBA" id="ARBA00023242"/>
    </source>
</evidence>
<dbReference type="Proteomes" id="UP000092321">
    <property type="component" value="Unassembled WGS sequence"/>
</dbReference>
<dbReference type="Gene3D" id="2.130.10.10">
    <property type="entry name" value="YVTN repeat-like/Quinoprotein amine dehydrogenase"/>
    <property type="match status" value="1"/>
</dbReference>
<name>A0A1B7T8W1_9ASCO</name>
<dbReference type="PROSITE" id="PS50082">
    <property type="entry name" value="WD_REPEATS_2"/>
    <property type="match status" value="1"/>
</dbReference>
<dbReference type="EMBL" id="LXPE01000215">
    <property type="protein sequence ID" value="OBA25150.1"/>
    <property type="molecule type" value="Genomic_DNA"/>
</dbReference>
<evidence type="ECO:0000256" key="4">
    <source>
        <dbReference type="ARBA" id="ARBA00022737"/>
    </source>
</evidence>
<dbReference type="GO" id="GO:0006364">
    <property type="term" value="P:rRNA processing"/>
    <property type="evidence" value="ECO:0007669"/>
    <property type="project" value="UniProtKB-KW"/>
</dbReference>
<comment type="caution">
    <text evidence="9">The sequence shown here is derived from an EMBL/GenBank/DDBJ whole genome shotgun (WGS) entry which is preliminary data.</text>
</comment>
<dbReference type="InterPro" id="IPR015943">
    <property type="entry name" value="WD40/YVTN_repeat-like_dom_sf"/>
</dbReference>
<evidence type="ECO:0000256" key="3">
    <source>
        <dbReference type="ARBA" id="ARBA00022574"/>
    </source>
</evidence>
<feature type="region of interest" description="Disordered" evidence="8">
    <location>
        <begin position="118"/>
        <end position="155"/>
    </location>
</feature>